<feature type="region of interest" description="Disordered" evidence="1">
    <location>
        <begin position="1"/>
        <end position="53"/>
    </location>
</feature>
<evidence type="ECO:0000256" key="1">
    <source>
        <dbReference type="SAM" id="MobiDB-lite"/>
    </source>
</evidence>
<dbReference type="Proteomes" id="UP000887574">
    <property type="component" value="Unplaced"/>
</dbReference>
<reference evidence="3" key="1">
    <citation type="submission" date="2022-11" db="UniProtKB">
        <authorList>
            <consortium name="WormBaseParasite"/>
        </authorList>
    </citation>
    <scope>IDENTIFICATION</scope>
</reference>
<feature type="compositionally biased region" description="Low complexity" evidence="1">
    <location>
        <begin position="25"/>
        <end position="36"/>
    </location>
</feature>
<sequence>METGNEWSDEEIDIYDNLSDEDCNQQETSQEAEQTSDPFENESSSESIQGHSTKKKPKVIIPCKFVEGAFLRFITSERHHLIMIYGGSRLYQESLTDVVNEGNIVLYSEVKFYCRVANCKKRVWTKIPIGSRDQIYDRETVEGHNHRPEPLQAEVDVVVDKALQLAKQSPLATNRSIIAAVLANVSDGVRFGIDTVRLGKRIILFKQNIYPAGETEPSSLIIPDAWKVHVDSSAFVIYDSGLQSGANRCIVMSSLFIFEQFAKCNSVAMDGSFFSRPDGWRQYYVLHRLLIPLDGIVQLQLAVEILCVLVNDLHQPAVAVNGVCQKPTRRRKRVIQSGPSPPSSGNLSQERIHG</sequence>
<feature type="region of interest" description="Disordered" evidence="1">
    <location>
        <begin position="331"/>
        <end position="354"/>
    </location>
</feature>
<organism evidence="2 3">
    <name type="scientific">Ditylenchus dipsaci</name>
    <dbReference type="NCBI Taxonomy" id="166011"/>
    <lineage>
        <taxon>Eukaryota</taxon>
        <taxon>Metazoa</taxon>
        <taxon>Ecdysozoa</taxon>
        <taxon>Nematoda</taxon>
        <taxon>Chromadorea</taxon>
        <taxon>Rhabditida</taxon>
        <taxon>Tylenchina</taxon>
        <taxon>Tylenchomorpha</taxon>
        <taxon>Sphaerularioidea</taxon>
        <taxon>Anguinidae</taxon>
        <taxon>Anguininae</taxon>
        <taxon>Ditylenchus</taxon>
    </lineage>
</organism>
<evidence type="ECO:0000313" key="3">
    <source>
        <dbReference type="WBParaSite" id="jg14020"/>
    </source>
</evidence>
<keyword evidence="2" id="KW-1185">Reference proteome</keyword>
<proteinExistence type="predicted"/>
<feature type="compositionally biased region" description="Polar residues" evidence="1">
    <location>
        <begin position="37"/>
        <end position="51"/>
    </location>
</feature>
<accession>A0A915CZY9</accession>
<dbReference type="AlphaFoldDB" id="A0A915CZY9"/>
<evidence type="ECO:0000313" key="2">
    <source>
        <dbReference type="Proteomes" id="UP000887574"/>
    </source>
</evidence>
<name>A0A915CZY9_9BILA</name>
<feature type="compositionally biased region" description="Acidic residues" evidence="1">
    <location>
        <begin position="7"/>
        <end position="24"/>
    </location>
</feature>
<protein>
    <submittedName>
        <fullName evidence="3">FLYWCH-type domain-containing protein</fullName>
    </submittedName>
</protein>
<dbReference type="WBParaSite" id="jg14020">
    <property type="protein sequence ID" value="jg14020"/>
    <property type="gene ID" value="jg14020"/>
</dbReference>